<comment type="caution">
    <text evidence="1">The sequence shown here is derived from an EMBL/GenBank/DDBJ whole genome shotgun (WGS) entry which is preliminary data.</text>
</comment>
<feature type="non-terminal residue" evidence="1">
    <location>
        <position position="60"/>
    </location>
</feature>
<proteinExistence type="predicted"/>
<keyword evidence="2" id="KW-1185">Reference proteome</keyword>
<sequence>KLKGLFNKLDLKTHPNMSISTKQSKLCLSSSKVLKENYLDELNEIRAKRNLNKKKMLLQE</sequence>
<evidence type="ECO:0000313" key="1">
    <source>
        <dbReference type="EMBL" id="CAG8830732.1"/>
    </source>
</evidence>
<name>A0ACA9S7Z7_9GLOM</name>
<dbReference type="Proteomes" id="UP000789920">
    <property type="component" value="Unassembled WGS sequence"/>
</dbReference>
<evidence type="ECO:0000313" key="2">
    <source>
        <dbReference type="Proteomes" id="UP000789920"/>
    </source>
</evidence>
<gene>
    <name evidence="1" type="ORF">RPERSI_LOCUS27898</name>
</gene>
<reference evidence="1" key="1">
    <citation type="submission" date="2021-06" db="EMBL/GenBank/DDBJ databases">
        <authorList>
            <person name="Kallberg Y."/>
            <person name="Tangrot J."/>
            <person name="Rosling A."/>
        </authorList>
    </citation>
    <scope>NUCLEOTIDE SEQUENCE</scope>
    <source>
        <strain evidence="1">MA461A</strain>
    </source>
</reference>
<accession>A0ACA9S7Z7</accession>
<feature type="non-terminal residue" evidence="1">
    <location>
        <position position="1"/>
    </location>
</feature>
<protein>
    <submittedName>
        <fullName evidence="1">14283_t:CDS:1</fullName>
    </submittedName>
</protein>
<dbReference type="EMBL" id="CAJVQC010099794">
    <property type="protein sequence ID" value="CAG8830732.1"/>
    <property type="molecule type" value="Genomic_DNA"/>
</dbReference>
<organism evidence="1 2">
    <name type="scientific">Racocetra persica</name>
    <dbReference type="NCBI Taxonomy" id="160502"/>
    <lineage>
        <taxon>Eukaryota</taxon>
        <taxon>Fungi</taxon>
        <taxon>Fungi incertae sedis</taxon>
        <taxon>Mucoromycota</taxon>
        <taxon>Glomeromycotina</taxon>
        <taxon>Glomeromycetes</taxon>
        <taxon>Diversisporales</taxon>
        <taxon>Gigasporaceae</taxon>
        <taxon>Racocetra</taxon>
    </lineage>
</organism>